<evidence type="ECO:0000313" key="7">
    <source>
        <dbReference type="Proteomes" id="UP000000466"/>
    </source>
</evidence>
<dbReference type="AlphaFoldDB" id="K4KIK6"/>
<evidence type="ECO:0000256" key="1">
    <source>
        <dbReference type="ARBA" id="ARBA00009437"/>
    </source>
</evidence>
<dbReference type="GO" id="GO:0003677">
    <property type="term" value="F:DNA binding"/>
    <property type="evidence" value="ECO:0007669"/>
    <property type="project" value="UniProtKB-KW"/>
</dbReference>
<dbReference type="GO" id="GO:0003700">
    <property type="term" value="F:DNA-binding transcription factor activity"/>
    <property type="evidence" value="ECO:0007669"/>
    <property type="project" value="InterPro"/>
</dbReference>
<accession>K4KIK6</accession>
<dbReference type="SUPFAM" id="SSF46785">
    <property type="entry name" value="Winged helix' DNA-binding domain"/>
    <property type="match status" value="1"/>
</dbReference>
<dbReference type="InterPro" id="IPR036388">
    <property type="entry name" value="WH-like_DNA-bd_sf"/>
</dbReference>
<dbReference type="FunFam" id="1.10.10.10:FF:000001">
    <property type="entry name" value="LysR family transcriptional regulator"/>
    <property type="match status" value="1"/>
</dbReference>
<keyword evidence="2" id="KW-0805">Transcription regulation</keyword>
<dbReference type="EMBL" id="CP003746">
    <property type="protein sequence ID" value="AFU98856.1"/>
    <property type="molecule type" value="Genomic_DNA"/>
</dbReference>
<dbReference type="InterPro" id="IPR036390">
    <property type="entry name" value="WH_DNA-bd_sf"/>
</dbReference>
<dbReference type="SUPFAM" id="SSF53850">
    <property type="entry name" value="Periplasmic binding protein-like II"/>
    <property type="match status" value="1"/>
</dbReference>
<organism evidence="6 7">
    <name type="scientific">Simiduia agarivorans (strain DSM 21679 / JCM 13881 / BCRC 17597 / SA1)</name>
    <dbReference type="NCBI Taxonomy" id="1117647"/>
    <lineage>
        <taxon>Bacteria</taxon>
        <taxon>Pseudomonadati</taxon>
        <taxon>Pseudomonadota</taxon>
        <taxon>Gammaproteobacteria</taxon>
        <taxon>Cellvibrionales</taxon>
        <taxon>Cellvibrionaceae</taxon>
        <taxon>Simiduia</taxon>
    </lineage>
</organism>
<gene>
    <name evidence="6" type="ordered locus">M5M_08335</name>
</gene>
<dbReference type="KEGG" id="saga:M5M_08335"/>
<sequence length="292" mass="31914">MDIRQLHVFIAVADSGSFTSAANQLHIAQSAISVSIRKLEQSLGVQLFDRTERRSTLTAEGQVLLSRARQLIAQFEQTRLEMSDLGGLKRGKVRLGTSAMVGSYFLPSLIAEFRARHPAIDFEVSGEGTRAAQARLLAGDIDMAVVNLRELPSQLAGCQLIAQNLVACMSPSHPLATRKRVALEDLLAQPLVVYGKGYFLRDWLEAEAQKRGVALRIALETNLLRLMTEYVAAGQGVALTLEMMASAEPALKGVPISGAKPLELGIAWRKDRYLSLANQAFVDFLVERNATQ</sequence>
<dbReference type="CDD" id="cd05466">
    <property type="entry name" value="PBP2_LTTR_substrate"/>
    <property type="match status" value="1"/>
</dbReference>
<dbReference type="InterPro" id="IPR005119">
    <property type="entry name" value="LysR_subst-bd"/>
</dbReference>
<dbReference type="PRINTS" id="PR00039">
    <property type="entry name" value="HTHLYSR"/>
</dbReference>
<name>K4KIK6_SIMAS</name>
<evidence type="ECO:0000256" key="4">
    <source>
        <dbReference type="ARBA" id="ARBA00023163"/>
    </source>
</evidence>
<evidence type="ECO:0000256" key="2">
    <source>
        <dbReference type="ARBA" id="ARBA00023015"/>
    </source>
</evidence>
<dbReference type="OrthoDB" id="9786526at2"/>
<evidence type="ECO:0000256" key="3">
    <source>
        <dbReference type="ARBA" id="ARBA00023125"/>
    </source>
</evidence>
<keyword evidence="7" id="KW-1185">Reference proteome</keyword>
<dbReference type="InterPro" id="IPR000847">
    <property type="entry name" value="LysR_HTH_N"/>
</dbReference>
<dbReference type="HOGENOM" id="CLU_039613_6_2_6"/>
<feature type="domain" description="HTH lysR-type" evidence="5">
    <location>
        <begin position="1"/>
        <end position="58"/>
    </location>
</feature>
<reference evidence="6 7" key="1">
    <citation type="journal article" date="2013" name="Genome Announc.">
        <title>Complete genome sequence of Simiduia agarivorans SA1(T), a marine bacterium able to degrade a variety of polysaccharides.</title>
        <authorList>
            <person name="Lin S.Y."/>
            <person name="Shieh W.Y."/>
            <person name="Chen J.S."/>
            <person name="Tang S.L."/>
        </authorList>
    </citation>
    <scope>NUCLEOTIDE SEQUENCE [LARGE SCALE GENOMIC DNA]</scope>
    <source>
        <strain evidence="7">DSM 21679 / JCM 13881 / BCRC 17597 / SA1</strain>
    </source>
</reference>
<dbReference type="eggNOG" id="COG0583">
    <property type="taxonomic scope" value="Bacteria"/>
</dbReference>
<evidence type="ECO:0000313" key="6">
    <source>
        <dbReference type="EMBL" id="AFU98856.1"/>
    </source>
</evidence>
<dbReference type="Gene3D" id="1.10.10.10">
    <property type="entry name" value="Winged helix-like DNA-binding domain superfamily/Winged helix DNA-binding domain"/>
    <property type="match status" value="1"/>
</dbReference>
<proteinExistence type="inferred from homology"/>
<dbReference type="Proteomes" id="UP000000466">
    <property type="component" value="Chromosome"/>
</dbReference>
<dbReference type="RefSeq" id="WP_015047021.1">
    <property type="nucleotide sequence ID" value="NC_018868.3"/>
</dbReference>
<protein>
    <submittedName>
        <fullName evidence="6">LysR family transcriptional regulator</fullName>
    </submittedName>
</protein>
<comment type="similarity">
    <text evidence="1">Belongs to the LysR transcriptional regulatory family.</text>
</comment>
<dbReference type="Pfam" id="PF03466">
    <property type="entry name" value="LysR_substrate"/>
    <property type="match status" value="1"/>
</dbReference>
<dbReference type="PANTHER" id="PTHR30419:SF8">
    <property type="entry name" value="NITROGEN ASSIMILATION TRANSCRIPTIONAL ACTIVATOR-RELATED"/>
    <property type="match status" value="1"/>
</dbReference>
<dbReference type="STRING" id="1117647.M5M_08335"/>
<evidence type="ECO:0000259" key="5">
    <source>
        <dbReference type="PROSITE" id="PS50931"/>
    </source>
</evidence>
<keyword evidence="4" id="KW-0804">Transcription</keyword>
<keyword evidence="3" id="KW-0238">DNA-binding</keyword>
<dbReference type="GO" id="GO:0005829">
    <property type="term" value="C:cytosol"/>
    <property type="evidence" value="ECO:0007669"/>
    <property type="project" value="TreeGrafter"/>
</dbReference>
<dbReference type="InterPro" id="IPR050950">
    <property type="entry name" value="HTH-type_LysR_regulators"/>
</dbReference>
<dbReference type="PANTHER" id="PTHR30419">
    <property type="entry name" value="HTH-TYPE TRANSCRIPTIONAL REGULATOR YBHD"/>
    <property type="match status" value="1"/>
</dbReference>
<dbReference type="Gene3D" id="3.40.190.290">
    <property type="match status" value="1"/>
</dbReference>
<dbReference type="Pfam" id="PF00126">
    <property type="entry name" value="HTH_1"/>
    <property type="match status" value="1"/>
</dbReference>
<dbReference type="PROSITE" id="PS50931">
    <property type="entry name" value="HTH_LYSR"/>
    <property type="match status" value="1"/>
</dbReference>